<name>A0A225X0F3_9STRA</name>
<dbReference type="InterPro" id="IPR031825">
    <property type="entry name" value="RXLR"/>
</dbReference>
<evidence type="ECO:0000256" key="4">
    <source>
        <dbReference type="ARBA" id="ARBA00022729"/>
    </source>
</evidence>
<protein>
    <recommendedName>
        <fullName evidence="5">RxLR effector protein</fullName>
    </recommendedName>
</protein>
<comment type="domain">
    <text evidence="5">The RxLR-dEER motif acts to carry the protein into the host cell cytoplasm through binding to cell surface phosphatidylinositol-3-phosphate.</text>
</comment>
<organism evidence="6 7">
    <name type="scientific">Phytophthora megakarya</name>
    <dbReference type="NCBI Taxonomy" id="4795"/>
    <lineage>
        <taxon>Eukaryota</taxon>
        <taxon>Sar</taxon>
        <taxon>Stramenopiles</taxon>
        <taxon>Oomycota</taxon>
        <taxon>Peronosporomycetes</taxon>
        <taxon>Peronosporales</taxon>
        <taxon>Peronosporaceae</taxon>
        <taxon>Phytophthora</taxon>
    </lineage>
</organism>
<feature type="chain" id="PRO_5044984107" description="RxLR effector protein" evidence="5">
    <location>
        <begin position="21"/>
        <end position="155"/>
    </location>
</feature>
<comment type="similarity">
    <text evidence="2 5">Belongs to the RxLR effector family.</text>
</comment>
<dbReference type="Proteomes" id="UP000198211">
    <property type="component" value="Unassembled WGS sequence"/>
</dbReference>
<feature type="signal peptide" evidence="5">
    <location>
        <begin position="1"/>
        <end position="20"/>
    </location>
</feature>
<reference evidence="7" key="1">
    <citation type="submission" date="2017-03" db="EMBL/GenBank/DDBJ databases">
        <title>Phytopthora megakarya and P. palmivora, two closely related causual agents of cacao black pod achieved similar genome size and gene model numbers by different mechanisms.</title>
        <authorList>
            <person name="Ali S."/>
            <person name="Shao J."/>
            <person name="Larry D.J."/>
            <person name="Kronmiller B."/>
            <person name="Shen D."/>
            <person name="Strem M.D."/>
            <person name="Melnick R.L."/>
            <person name="Guiltinan M.J."/>
            <person name="Tyler B.M."/>
            <person name="Meinhardt L.W."/>
            <person name="Bailey B.A."/>
        </authorList>
    </citation>
    <scope>NUCLEOTIDE SEQUENCE [LARGE SCALE GENOMIC DNA]</scope>
    <source>
        <strain evidence="7">zdho120</strain>
    </source>
</reference>
<keyword evidence="7" id="KW-1185">Reference proteome</keyword>
<accession>A0A225X0F3</accession>
<evidence type="ECO:0000256" key="5">
    <source>
        <dbReference type="RuleBase" id="RU367124"/>
    </source>
</evidence>
<evidence type="ECO:0000313" key="7">
    <source>
        <dbReference type="Proteomes" id="UP000198211"/>
    </source>
</evidence>
<keyword evidence="4 5" id="KW-0732">Signal</keyword>
<dbReference type="EMBL" id="NBNE01000116">
    <property type="protein sequence ID" value="OWZ22699.1"/>
    <property type="molecule type" value="Genomic_DNA"/>
</dbReference>
<comment type="subcellular location">
    <subcellularLocation>
        <location evidence="1 5">Secreted</location>
    </subcellularLocation>
</comment>
<keyword evidence="3 5" id="KW-0964">Secreted</keyword>
<sequence>MRACYVFLVAAMSVLTASDATSVRKTAVSNGVLPAQVSAGMGRSLRVQDVIDNDEERTGADVKALVKKLLNIGASKTESFHISDDLEFLKQVETKIYQKEAKMVDGLIDQGWTPEKMDDMLTKPSFLQSIKDNDISDEGVEILRALMKAKYKPEN</sequence>
<dbReference type="AlphaFoldDB" id="A0A225X0F3"/>
<comment type="caution">
    <text evidence="6">The sequence shown here is derived from an EMBL/GenBank/DDBJ whole genome shotgun (WGS) entry which is preliminary data.</text>
</comment>
<proteinExistence type="inferred from homology"/>
<evidence type="ECO:0000256" key="2">
    <source>
        <dbReference type="ARBA" id="ARBA00010400"/>
    </source>
</evidence>
<evidence type="ECO:0000256" key="3">
    <source>
        <dbReference type="ARBA" id="ARBA00022525"/>
    </source>
</evidence>
<dbReference type="OrthoDB" id="143896at2759"/>
<dbReference type="Pfam" id="PF16810">
    <property type="entry name" value="RXLR"/>
    <property type="match status" value="1"/>
</dbReference>
<evidence type="ECO:0000313" key="6">
    <source>
        <dbReference type="EMBL" id="OWZ22699.1"/>
    </source>
</evidence>
<gene>
    <name evidence="6" type="ORF">PHMEG_0002551</name>
</gene>
<evidence type="ECO:0000256" key="1">
    <source>
        <dbReference type="ARBA" id="ARBA00004613"/>
    </source>
</evidence>
<comment type="function">
    <text evidence="5">Effector that suppresses plant defense responses during pathogen infection.</text>
</comment>